<gene>
    <name evidence="7" type="primary">ESTE_5</name>
    <name evidence="8" type="synonym">ESTE_0</name>
    <name evidence="6" type="synonym">ESTE_4</name>
    <name evidence="8" type="ORF">CM83_31600</name>
    <name evidence="6" type="ORF">CM83_31602</name>
    <name evidence="7" type="ORF">CM83_31604</name>
</gene>
<dbReference type="EMBL" id="GBHO01015796">
    <property type="protein sequence ID" value="JAG27808.1"/>
    <property type="molecule type" value="Transcribed_RNA"/>
</dbReference>
<sequence length="437" mass="49977">TSFPDQLLPVIVYIHGGAYYFLSSAEFGPRYLLDHDVVLVSINYRIGIPGFGSTGDYLLPGNLGLKDQIKALKWIKRNIHFFSGDKKSVTLVGMSSGAASVHFHYFSKLSKGLFHKGFMIGGTGTQPWSMQMNPRSTLKNISKNLNCPANSSFDMVACLERLSPKELAMGIRTVQNKKLFPASPVAAVVDNHSHKPFLIEYPYQSLQNGRVRNIPLLISNVKMEGIFFGAVITEDEDELNIINNDWYVQGRWFLDLEHDVPEVYWNRTLKKVREYYFNDRPIDQSTKSNVLEMLSDRYFLAQTMKTVALHTRFNPNVYYYIFDYRGAQSTSQRLTENSSSYGPSHIDDLFYLFNVTNRRDLESNSTDLLMIQRMTSMLATFAKTGIPLFDTDVNFLRVRKSTSVYGPVRALMIKSPDSMEMTELENWGSVQFWESLH</sequence>
<evidence type="ECO:0000256" key="4">
    <source>
        <dbReference type="ARBA" id="ARBA00023180"/>
    </source>
</evidence>
<dbReference type="AlphaFoldDB" id="A0A0A9Y6I7"/>
<dbReference type="EMBL" id="GBHO01015794">
    <property type="protein sequence ID" value="JAG27810.1"/>
    <property type="molecule type" value="Transcribed_RNA"/>
</dbReference>
<name>A0A0A9Y6I7_LYGHE</name>
<evidence type="ECO:0000313" key="7">
    <source>
        <dbReference type="EMBL" id="JAG27809.1"/>
    </source>
</evidence>
<dbReference type="SUPFAM" id="SSF53474">
    <property type="entry name" value="alpha/beta-Hydrolases"/>
    <property type="match status" value="1"/>
</dbReference>
<proteinExistence type="inferred from homology"/>
<evidence type="ECO:0000256" key="3">
    <source>
        <dbReference type="ARBA" id="ARBA00022801"/>
    </source>
</evidence>
<protein>
    <submittedName>
        <fullName evidence="7">Esterase E4</fullName>
    </submittedName>
</protein>
<dbReference type="InterPro" id="IPR002018">
    <property type="entry name" value="CarbesteraseB"/>
</dbReference>
<organism evidence="7">
    <name type="scientific">Lygus hesperus</name>
    <name type="common">Western plant bug</name>
    <dbReference type="NCBI Taxonomy" id="30085"/>
    <lineage>
        <taxon>Eukaryota</taxon>
        <taxon>Metazoa</taxon>
        <taxon>Ecdysozoa</taxon>
        <taxon>Arthropoda</taxon>
        <taxon>Hexapoda</taxon>
        <taxon>Insecta</taxon>
        <taxon>Pterygota</taxon>
        <taxon>Neoptera</taxon>
        <taxon>Paraneoptera</taxon>
        <taxon>Hemiptera</taxon>
        <taxon>Heteroptera</taxon>
        <taxon>Panheteroptera</taxon>
        <taxon>Cimicomorpha</taxon>
        <taxon>Miridae</taxon>
        <taxon>Mirini</taxon>
        <taxon>Lygus</taxon>
    </lineage>
</organism>
<reference evidence="7" key="1">
    <citation type="journal article" date="2014" name="PLoS ONE">
        <title>Transcriptome-Based Identification of ABC Transporters in the Western Tarnished Plant Bug Lygus hesperus.</title>
        <authorList>
            <person name="Hull J.J."/>
            <person name="Chaney K."/>
            <person name="Geib S.M."/>
            <person name="Fabrick J.A."/>
            <person name="Brent C.S."/>
            <person name="Walsh D."/>
            <person name="Lavine L.C."/>
        </authorList>
    </citation>
    <scope>NUCLEOTIDE SEQUENCE</scope>
</reference>
<dbReference type="EMBL" id="GBHO01015795">
    <property type="protein sequence ID" value="JAG27809.1"/>
    <property type="molecule type" value="Transcribed_RNA"/>
</dbReference>
<dbReference type="PANTHER" id="PTHR43142">
    <property type="entry name" value="CARBOXYLIC ESTER HYDROLASE"/>
    <property type="match status" value="1"/>
</dbReference>
<dbReference type="Pfam" id="PF00135">
    <property type="entry name" value="COesterase"/>
    <property type="match status" value="1"/>
</dbReference>
<dbReference type="GO" id="GO:0052689">
    <property type="term" value="F:carboxylic ester hydrolase activity"/>
    <property type="evidence" value="ECO:0007669"/>
    <property type="project" value="UniProtKB-KW"/>
</dbReference>
<keyword evidence="4" id="KW-0325">Glycoprotein</keyword>
<evidence type="ECO:0000256" key="1">
    <source>
        <dbReference type="ARBA" id="ARBA00005964"/>
    </source>
</evidence>
<keyword evidence="3" id="KW-0378">Hydrolase</keyword>
<evidence type="ECO:0000313" key="6">
    <source>
        <dbReference type="EMBL" id="JAG27808.1"/>
    </source>
</evidence>
<accession>A0A0A9Y6I7</accession>
<feature type="domain" description="Carboxylesterase type B" evidence="5">
    <location>
        <begin position="6"/>
        <end position="398"/>
    </location>
</feature>
<dbReference type="Gene3D" id="3.40.50.1820">
    <property type="entry name" value="alpha/beta hydrolase"/>
    <property type="match status" value="1"/>
</dbReference>
<feature type="non-terminal residue" evidence="7">
    <location>
        <position position="1"/>
    </location>
</feature>
<reference evidence="7" key="2">
    <citation type="submission" date="2014-07" db="EMBL/GenBank/DDBJ databases">
        <authorList>
            <person name="Hull J."/>
        </authorList>
    </citation>
    <scope>NUCLEOTIDE SEQUENCE</scope>
</reference>
<comment type="similarity">
    <text evidence="1">Belongs to the type-B carboxylesterase/lipase family.</text>
</comment>
<dbReference type="PANTHER" id="PTHR43142:SF1">
    <property type="entry name" value="CARBOXYLIC ESTER HYDROLASE"/>
    <property type="match status" value="1"/>
</dbReference>
<evidence type="ECO:0000313" key="8">
    <source>
        <dbReference type="EMBL" id="JAG27810.1"/>
    </source>
</evidence>
<dbReference type="InterPro" id="IPR029058">
    <property type="entry name" value="AB_hydrolase_fold"/>
</dbReference>
<evidence type="ECO:0000256" key="2">
    <source>
        <dbReference type="ARBA" id="ARBA00022487"/>
    </source>
</evidence>
<evidence type="ECO:0000259" key="5">
    <source>
        <dbReference type="Pfam" id="PF00135"/>
    </source>
</evidence>
<keyword evidence="2" id="KW-0719">Serine esterase</keyword>